<gene>
    <name evidence="7" type="primary">mutS</name>
    <name evidence="11" type="ORF">Apau_1331</name>
</gene>
<dbReference type="PaxDb" id="584708-Apau_1331"/>
<dbReference type="Pfam" id="PF00488">
    <property type="entry name" value="MutS_V"/>
    <property type="match status" value="1"/>
</dbReference>
<dbReference type="GO" id="GO:0005524">
    <property type="term" value="F:ATP binding"/>
    <property type="evidence" value="ECO:0007669"/>
    <property type="project" value="UniProtKB-UniRule"/>
</dbReference>
<evidence type="ECO:0000256" key="3">
    <source>
        <dbReference type="ARBA" id="ARBA00022763"/>
    </source>
</evidence>
<dbReference type="EMBL" id="CM001022">
    <property type="protein sequence ID" value="EFQ23752.1"/>
    <property type="molecule type" value="Genomic_DNA"/>
</dbReference>
<feature type="domain" description="DNA mismatch repair proteins mutS family" evidence="10">
    <location>
        <begin position="677"/>
        <end position="693"/>
    </location>
</feature>
<dbReference type="Gene3D" id="3.40.1170.10">
    <property type="entry name" value="DNA repair protein MutS, domain I"/>
    <property type="match status" value="1"/>
</dbReference>
<dbReference type="HAMAP" id="MF_00096">
    <property type="entry name" value="MutS"/>
    <property type="match status" value="1"/>
</dbReference>
<dbReference type="Pfam" id="PF05188">
    <property type="entry name" value="MutS_II"/>
    <property type="match status" value="1"/>
</dbReference>
<dbReference type="SMART" id="SM00534">
    <property type="entry name" value="MUTSac"/>
    <property type="match status" value="1"/>
</dbReference>
<dbReference type="PANTHER" id="PTHR11361">
    <property type="entry name" value="DNA MISMATCH REPAIR PROTEIN MUTS FAMILY MEMBER"/>
    <property type="match status" value="1"/>
</dbReference>
<dbReference type="SUPFAM" id="SSF48334">
    <property type="entry name" value="DNA repair protein MutS, domain III"/>
    <property type="match status" value="1"/>
</dbReference>
<dbReference type="Gene3D" id="3.40.50.300">
    <property type="entry name" value="P-loop containing nucleotide triphosphate hydrolases"/>
    <property type="match status" value="1"/>
</dbReference>
<dbReference type="InterPro" id="IPR005748">
    <property type="entry name" value="DNA_mismatch_repair_MutS"/>
</dbReference>
<evidence type="ECO:0000256" key="2">
    <source>
        <dbReference type="ARBA" id="ARBA00022741"/>
    </source>
</evidence>
<evidence type="ECO:0000256" key="6">
    <source>
        <dbReference type="ARBA" id="ARBA00023204"/>
    </source>
</evidence>
<keyword evidence="12" id="KW-1185">Reference proteome</keyword>
<dbReference type="NCBIfam" id="NF003810">
    <property type="entry name" value="PRK05399.1"/>
    <property type="match status" value="1"/>
</dbReference>
<dbReference type="HOGENOM" id="CLU_002472_4_0_0"/>
<dbReference type="AlphaFoldDB" id="E3CZ81"/>
<dbReference type="InterPro" id="IPR016151">
    <property type="entry name" value="DNA_mismatch_repair_MutS_N"/>
</dbReference>
<sequence length="859" mass="96013">MEGLPEGVKLTPMLEQYLHWKRQYPGYLLFFRMGDFFELFFDDAVAASELLDLTLTARDAEKAIPMAGVPHHAVDGYLARLVEAGRRVALCDQVTEPDGKTLVERRVVRLVTPGTFVPPESGQEGLLAACIPGKPCWALALLSMSTGRFEAGNLPEQEARSYLLSFSPQETLVPRGLEGFSLEGPLVERERDLFSVTAAEALLKHRHGVLSLEGFGFEPRDAALGAAGAVLRYVEETQFGRTGHLQTLRRIQPRSGLLLDPSSQCNLELVEGRGGSLYGILNRCKTPLGRRLLREWILHPLNDPEAIELRQEAVQALVDTPSLRESLRRVLEGLPDVERALSRLHLNTGGPRDLGACRDFLSRLPRLESFRDRPPLLPWLPEPCPGREELGESLSRALEETLPRNLREGGVIRPGHDGELDSLRQCLGDAKGWLRSYEEGERARTGIRNLKVGFNRVFGHYIEVGKAAADRVPGEYQRRQTLVNCERYVTEELRTFEDRRCGAEGALAEREERLWNDLLTRTLSRTADLQAAARKVAELDVLHGFAEVAAARGYCRPLVDEGETLSIRGGRHPVVEAALTPEPFTPNDLELDGDQRRMILLTGPNMAGKSTFLRMGALLVLMAQMGSFVPAEEARIGRIDRLFTRIGARDDLNRGKSTFMVEMMETAQILNGLGPRSLVILDEIGRGTSTDDGMSIAWAVMEFLQEETELRPKVLFATHYHELTALAEKLPGVRNCSVAVEETPRGLAFLHHVVPRPASRSYGVDVARLAGLPESVLLRSRELLSRFEARRREGTELLPQEERPRSGETGQRRLFDVDLEALLEELSLCDPDRMTPLQGLETLYRLREKGRMIWGRDKA</sequence>
<dbReference type="CDD" id="cd03284">
    <property type="entry name" value="ABC_MutS1"/>
    <property type="match status" value="1"/>
</dbReference>
<organism evidence="11 12">
    <name type="scientific">Aminomonas paucivorans DSM 12260</name>
    <dbReference type="NCBI Taxonomy" id="584708"/>
    <lineage>
        <taxon>Bacteria</taxon>
        <taxon>Thermotogati</taxon>
        <taxon>Synergistota</taxon>
        <taxon>Synergistia</taxon>
        <taxon>Synergistales</taxon>
        <taxon>Synergistaceae</taxon>
        <taxon>Aminomonas</taxon>
    </lineage>
</organism>
<evidence type="ECO:0000256" key="7">
    <source>
        <dbReference type="HAMAP-Rule" id="MF_00096"/>
    </source>
</evidence>
<dbReference type="GO" id="GO:0030983">
    <property type="term" value="F:mismatched DNA binding"/>
    <property type="evidence" value="ECO:0007669"/>
    <property type="project" value="InterPro"/>
</dbReference>
<dbReference type="GO" id="GO:0140664">
    <property type="term" value="F:ATP-dependent DNA damage sensor activity"/>
    <property type="evidence" value="ECO:0007669"/>
    <property type="project" value="InterPro"/>
</dbReference>
<dbReference type="GO" id="GO:0003684">
    <property type="term" value="F:damaged DNA binding"/>
    <property type="evidence" value="ECO:0007669"/>
    <property type="project" value="UniProtKB-UniRule"/>
</dbReference>
<protein>
    <recommendedName>
        <fullName evidence="7 8">DNA mismatch repair protein MutS</fullName>
    </recommendedName>
</protein>
<dbReference type="InterPro" id="IPR036678">
    <property type="entry name" value="MutS_con_dom_sf"/>
</dbReference>
<dbReference type="InterPro" id="IPR000432">
    <property type="entry name" value="DNA_mismatch_repair_MutS_C"/>
</dbReference>
<dbReference type="RefSeq" id="WP_006300955.1">
    <property type="nucleotide sequence ID" value="NZ_CM001022.1"/>
</dbReference>
<keyword evidence="4 7" id="KW-0067">ATP-binding</keyword>
<dbReference type="InterPro" id="IPR007860">
    <property type="entry name" value="DNA_mmatch_repair_MutS_con_dom"/>
</dbReference>
<dbReference type="PROSITE" id="PS00486">
    <property type="entry name" value="DNA_MISMATCH_REPAIR_2"/>
    <property type="match status" value="1"/>
</dbReference>
<dbReference type="SUPFAM" id="SSF52540">
    <property type="entry name" value="P-loop containing nucleoside triphosphate hydrolases"/>
    <property type="match status" value="1"/>
</dbReference>
<dbReference type="Gene3D" id="1.10.1420.10">
    <property type="match status" value="2"/>
</dbReference>
<dbReference type="SUPFAM" id="SSF53150">
    <property type="entry name" value="DNA repair protein MutS, domain II"/>
    <property type="match status" value="1"/>
</dbReference>
<dbReference type="InterPro" id="IPR007861">
    <property type="entry name" value="DNA_mismatch_repair_MutS_clamp"/>
</dbReference>
<dbReference type="InterPro" id="IPR007696">
    <property type="entry name" value="DNA_mismatch_repair_MutS_core"/>
</dbReference>
<keyword evidence="5 7" id="KW-0238">DNA-binding</keyword>
<name>E3CZ81_9BACT</name>
<dbReference type="InterPro" id="IPR036187">
    <property type="entry name" value="DNA_mismatch_repair_MutS_sf"/>
</dbReference>
<dbReference type="Gene3D" id="3.30.420.110">
    <property type="entry name" value="MutS, connector domain"/>
    <property type="match status" value="1"/>
</dbReference>
<evidence type="ECO:0000256" key="8">
    <source>
        <dbReference type="NCBIfam" id="TIGR01070"/>
    </source>
</evidence>
<evidence type="ECO:0000313" key="12">
    <source>
        <dbReference type="Proteomes" id="UP000005096"/>
    </source>
</evidence>
<dbReference type="NCBIfam" id="TIGR01070">
    <property type="entry name" value="mutS1"/>
    <property type="match status" value="1"/>
</dbReference>
<accession>E3CZ81</accession>
<reference evidence="11 12" key="1">
    <citation type="journal article" date="2010" name="Stand. Genomic Sci.">
        <title>Non-contiguous finished genome sequence of Aminomonas paucivorans type strain (GLU-3).</title>
        <authorList>
            <person name="Pitluck S."/>
            <person name="Yasawong M."/>
            <person name="Held B."/>
            <person name="Lapidus A."/>
            <person name="Nolan M."/>
            <person name="Copeland A."/>
            <person name="Lucas S."/>
            <person name="Del Rio T.G."/>
            <person name="Tice H."/>
            <person name="Cheng J.F."/>
            <person name="Chertkov O."/>
            <person name="Goodwin L."/>
            <person name="Tapia R."/>
            <person name="Han C."/>
            <person name="Liolios K."/>
            <person name="Ivanova N."/>
            <person name="Mavromatis K."/>
            <person name="Ovchinnikova G."/>
            <person name="Pati A."/>
            <person name="Chen A."/>
            <person name="Palaniappan K."/>
            <person name="Land M."/>
            <person name="Hauser L."/>
            <person name="Chang Y.J."/>
            <person name="Jeffries C.D."/>
            <person name="Pukall R."/>
            <person name="Spring S."/>
            <person name="Rohde M."/>
            <person name="Sikorski J."/>
            <person name="Goker M."/>
            <person name="Woyke T."/>
            <person name="Bristow J."/>
            <person name="Eisen J.A."/>
            <person name="Markowitz V."/>
            <person name="Hugenholtz P."/>
            <person name="Kyrpides N.C."/>
            <person name="Klenk H.P."/>
        </authorList>
    </citation>
    <scope>NUCLEOTIDE SEQUENCE [LARGE SCALE GENOMIC DNA]</scope>
    <source>
        <strain evidence="11 12">DSM 12260</strain>
    </source>
</reference>
<dbReference type="Pfam" id="PF05192">
    <property type="entry name" value="MutS_III"/>
    <property type="match status" value="1"/>
</dbReference>
<dbReference type="SMART" id="SM00533">
    <property type="entry name" value="MUTSd"/>
    <property type="match status" value="1"/>
</dbReference>
<comment type="similarity">
    <text evidence="1 7 9">Belongs to the DNA mismatch repair MutS family.</text>
</comment>
<dbReference type="SUPFAM" id="SSF55271">
    <property type="entry name" value="DNA repair protein MutS, domain I"/>
    <property type="match status" value="1"/>
</dbReference>
<dbReference type="InterPro" id="IPR007695">
    <property type="entry name" value="DNA_mismatch_repair_MutS-lik_N"/>
</dbReference>
<keyword evidence="6 7" id="KW-0234">DNA repair</keyword>
<dbReference type="eggNOG" id="COG0249">
    <property type="taxonomic scope" value="Bacteria"/>
</dbReference>
<dbReference type="Proteomes" id="UP000005096">
    <property type="component" value="Chromosome"/>
</dbReference>
<keyword evidence="3 7" id="KW-0227">DNA damage</keyword>
<dbReference type="PIRSF" id="PIRSF037677">
    <property type="entry name" value="DNA_mis_repair_Msh6"/>
    <property type="match status" value="1"/>
</dbReference>
<evidence type="ECO:0000313" key="11">
    <source>
        <dbReference type="EMBL" id="EFQ23752.1"/>
    </source>
</evidence>
<dbReference type="InterPro" id="IPR017261">
    <property type="entry name" value="DNA_mismatch_repair_MutS/MSH"/>
</dbReference>
<dbReference type="GO" id="GO:0005829">
    <property type="term" value="C:cytosol"/>
    <property type="evidence" value="ECO:0007669"/>
    <property type="project" value="TreeGrafter"/>
</dbReference>
<evidence type="ECO:0000256" key="1">
    <source>
        <dbReference type="ARBA" id="ARBA00006271"/>
    </source>
</evidence>
<evidence type="ECO:0000256" key="4">
    <source>
        <dbReference type="ARBA" id="ARBA00022840"/>
    </source>
</evidence>
<keyword evidence="2 7" id="KW-0547">Nucleotide-binding</keyword>
<dbReference type="Pfam" id="PF05190">
    <property type="entry name" value="MutS_IV"/>
    <property type="match status" value="1"/>
</dbReference>
<comment type="function">
    <text evidence="7">This protein is involved in the repair of mismatches in DNA. It is possible that it carries out the mismatch recognition step. This protein has a weak ATPase activity.</text>
</comment>
<dbReference type="STRING" id="584708.Apau_1331"/>
<evidence type="ECO:0000259" key="10">
    <source>
        <dbReference type="PROSITE" id="PS00486"/>
    </source>
</evidence>
<evidence type="ECO:0000256" key="9">
    <source>
        <dbReference type="RuleBase" id="RU003756"/>
    </source>
</evidence>
<dbReference type="InterPro" id="IPR027417">
    <property type="entry name" value="P-loop_NTPase"/>
</dbReference>
<evidence type="ECO:0000256" key="5">
    <source>
        <dbReference type="ARBA" id="ARBA00023125"/>
    </source>
</evidence>
<dbReference type="InterPro" id="IPR045076">
    <property type="entry name" value="MutS"/>
</dbReference>
<proteinExistence type="inferred from homology"/>
<dbReference type="GO" id="GO:0006298">
    <property type="term" value="P:mismatch repair"/>
    <property type="evidence" value="ECO:0007669"/>
    <property type="project" value="UniProtKB-UniRule"/>
</dbReference>
<dbReference type="PANTHER" id="PTHR11361:SF34">
    <property type="entry name" value="DNA MISMATCH REPAIR PROTEIN MSH1, MITOCHONDRIAL"/>
    <property type="match status" value="1"/>
</dbReference>
<dbReference type="Pfam" id="PF01624">
    <property type="entry name" value="MutS_I"/>
    <property type="match status" value="1"/>
</dbReference>
<feature type="binding site" evidence="7">
    <location>
        <begin position="603"/>
        <end position="610"/>
    </location>
    <ligand>
        <name>ATP</name>
        <dbReference type="ChEBI" id="CHEBI:30616"/>
    </ligand>
</feature>